<keyword evidence="1" id="KW-0812">Transmembrane</keyword>
<feature type="transmembrane region" description="Helical" evidence="1">
    <location>
        <begin position="95"/>
        <end position="115"/>
    </location>
</feature>
<evidence type="ECO:0000256" key="1">
    <source>
        <dbReference type="SAM" id="Phobius"/>
    </source>
</evidence>
<dbReference type="OrthoDB" id="2299756at2"/>
<dbReference type="eggNOG" id="ENOG5033J6A">
    <property type="taxonomic scope" value="Bacteria"/>
</dbReference>
<comment type="caution">
    <text evidence="2">The sequence shown here is derived from an EMBL/GenBank/DDBJ whole genome shotgun (WGS) entry which is preliminary data.</text>
</comment>
<gene>
    <name evidence="2" type="ORF">FD16_GL001147</name>
</gene>
<proteinExistence type="predicted"/>
<keyword evidence="1" id="KW-0472">Membrane</keyword>
<feature type="transmembrane region" description="Helical" evidence="1">
    <location>
        <begin position="53"/>
        <end position="74"/>
    </location>
</feature>
<keyword evidence="3" id="KW-1185">Reference proteome</keyword>
<dbReference type="Proteomes" id="UP000051820">
    <property type="component" value="Unassembled WGS sequence"/>
</dbReference>
<dbReference type="RefSeq" id="WP_010623050.1">
    <property type="nucleotide sequence ID" value="NZ_AZGF01000026.1"/>
</dbReference>
<sequence>MIGIVILVLAIIAFTRNAFKYEPIARFEAITIPTYSLIMAAISLFNNDEKVTFVSIITTVGVGIVAALIQASGAQLKPTEEYDKRHRKIVKLKRNLQYLIGWAIILAFGIGFAMMDGEHVDVTDEVRSELLKDLFTVRNFSSSSSWYVYLQSAVASFVYTIMLIRKEPRVKAAIARRKREKRARR</sequence>
<feature type="transmembrane region" description="Helical" evidence="1">
    <location>
        <begin position="146"/>
        <end position="164"/>
    </location>
</feature>
<dbReference type="PATRIC" id="fig|1423807.3.peg.1167"/>
<evidence type="ECO:0008006" key="4">
    <source>
        <dbReference type="Google" id="ProtNLM"/>
    </source>
</evidence>
<dbReference type="AlphaFoldDB" id="A0A0R1VZD4"/>
<accession>A0A0R1VZD4</accession>
<evidence type="ECO:0000313" key="3">
    <source>
        <dbReference type="Proteomes" id="UP000051820"/>
    </source>
</evidence>
<organism evidence="2 3">
    <name type="scientific">Paucilactobacillus suebicus DSM 5007 = KCTC 3549</name>
    <dbReference type="NCBI Taxonomy" id="1423807"/>
    <lineage>
        <taxon>Bacteria</taxon>
        <taxon>Bacillati</taxon>
        <taxon>Bacillota</taxon>
        <taxon>Bacilli</taxon>
        <taxon>Lactobacillales</taxon>
        <taxon>Lactobacillaceae</taxon>
        <taxon>Paucilactobacillus</taxon>
    </lineage>
</organism>
<dbReference type="STRING" id="1423807.FD16_GL001147"/>
<protein>
    <recommendedName>
        <fullName evidence="4">Hydrophobic protein</fullName>
    </recommendedName>
</protein>
<name>A0A0R1VZD4_9LACO</name>
<evidence type="ECO:0000313" key="2">
    <source>
        <dbReference type="EMBL" id="KRM10754.1"/>
    </source>
</evidence>
<keyword evidence="1" id="KW-1133">Transmembrane helix</keyword>
<reference evidence="2 3" key="1">
    <citation type="journal article" date="2015" name="Genome Announc.">
        <title>Expanding the biotechnology potential of lactobacilli through comparative genomics of 213 strains and associated genera.</title>
        <authorList>
            <person name="Sun Z."/>
            <person name="Harris H.M."/>
            <person name="McCann A."/>
            <person name="Guo C."/>
            <person name="Argimon S."/>
            <person name="Zhang W."/>
            <person name="Yang X."/>
            <person name="Jeffery I.B."/>
            <person name="Cooney J.C."/>
            <person name="Kagawa T.F."/>
            <person name="Liu W."/>
            <person name="Song Y."/>
            <person name="Salvetti E."/>
            <person name="Wrobel A."/>
            <person name="Rasinkangas P."/>
            <person name="Parkhill J."/>
            <person name="Rea M.C."/>
            <person name="O'Sullivan O."/>
            <person name="Ritari J."/>
            <person name="Douillard F.P."/>
            <person name="Paul Ross R."/>
            <person name="Yang R."/>
            <person name="Briner A.E."/>
            <person name="Felis G.E."/>
            <person name="de Vos W.M."/>
            <person name="Barrangou R."/>
            <person name="Klaenhammer T.R."/>
            <person name="Caufield P.W."/>
            <person name="Cui Y."/>
            <person name="Zhang H."/>
            <person name="O'Toole P.W."/>
        </authorList>
    </citation>
    <scope>NUCLEOTIDE SEQUENCE [LARGE SCALE GENOMIC DNA]</scope>
    <source>
        <strain evidence="2 3">DSM 5007</strain>
    </source>
</reference>
<dbReference type="EMBL" id="AZGF01000026">
    <property type="protein sequence ID" value="KRM10754.1"/>
    <property type="molecule type" value="Genomic_DNA"/>
</dbReference>